<reference evidence="1 2" key="1">
    <citation type="journal article" date="2019" name="Int. J. Syst. Evol. Microbiol.">
        <title>The Global Catalogue of Microorganisms (GCM) 10K type strain sequencing project: providing services to taxonomists for standard genome sequencing and annotation.</title>
        <authorList>
            <consortium name="The Broad Institute Genomics Platform"/>
            <consortium name="The Broad Institute Genome Sequencing Center for Infectious Disease"/>
            <person name="Wu L."/>
            <person name="Ma J."/>
        </authorList>
    </citation>
    <scope>NUCLEOTIDE SEQUENCE [LARGE SCALE GENOMIC DNA]</scope>
    <source>
        <strain evidence="1 2">JCM 16114</strain>
    </source>
</reference>
<dbReference type="SUPFAM" id="SSF52540">
    <property type="entry name" value="P-loop containing nucleoside triphosphate hydrolases"/>
    <property type="match status" value="2"/>
</dbReference>
<dbReference type="Gene3D" id="3.40.50.300">
    <property type="entry name" value="P-loop containing nucleotide triphosphate hydrolases"/>
    <property type="match status" value="1"/>
</dbReference>
<evidence type="ECO:0000313" key="1">
    <source>
        <dbReference type="EMBL" id="GAA2216472.1"/>
    </source>
</evidence>
<comment type="caution">
    <text evidence="1">The sequence shown here is derived from an EMBL/GenBank/DDBJ whole genome shotgun (WGS) entry which is preliminary data.</text>
</comment>
<protein>
    <recommendedName>
        <fullName evidence="3">NACHT domain-containing protein</fullName>
    </recommendedName>
</protein>
<keyword evidence="2" id="KW-1185">Reference proteome</keyword>
<gene>
    <name evidence="1" type="ORF">GCM10009850_119410</name>
</gene>
<dbReference type="InterPro" id="IPR027417">
    <property type="entry name" value="P-loop_NTPase"/>
</dbReference>
<evidence type="ECO:0000313" key="2">
    <source>
        <dbReference type="Proteomes" id="UP001499843"/>
    </source>
</evidence>
<dbReference type="EMBL" id="BAAAQX010000070">
    <property type="protein sequence ID" value="GAA2216472.1"/>
    <property type="molecule type" value="Genomic_DNA"/>
</dbReference>
<name>A0ABN3D3S4_9ACTN</name>
<dbReference type="Proteomes" id="UP001499843">
    <property type="component" value="Unassembled WGS sequence"/>
</dbReference>
<evidence type="ECO:0008006" key="3">
    <source>
        <dbReference type="Google" id="ProtNLM"/>
    </source>
</evidence>
<organism evidence="1 2">
    <name type="scientific">Nonomuraea monospora</name>
    <dbReference type="NCBI Taxonomy" id="568818"/>
    <lineage>
        <taxon>Bacteria</taxon>
        <taxon>Bacillati</taxon>
        <taxon>Actinomycetota</taxon>
        <taxon>Actinomycetes</taxon>
        <taxon>Streptosporangiales</taxon>
        <taxon>Streptosporangiaceae</taxon>
        <taxon>Nonomuraea</taxon>
    </lineage>
</organism>
<sequence>MARGRHRLHRELMRLEEQLKELPGLYIRKRLLDDIHDGGSGRWLSPQTVAGWLKQGRVPNDFDDLWAFVQELLRRISSRGALSHRRLEQKRIEFRDLWEAAKEQAVPDTRPVDVESEDAESRSTSLSGELAKYLDATRLAALEHPYPAVLPGTCLPPLSQVYVRQRAEARRAGQFSKGPDQIIWDRRSADDVVKGDAPVTWLLGGPGAGKSSLLRMVADKLAQKCLSDGGAIARPRQPELSGALQALSSPDNESPDKPLFPVYVPAHALMQPGSFAQQLAHAIALQLKGHDYIPLADAFFLGPPMPGARWLILVDGLDEIADVDERLKLLRTMRSYKKGPYRFVIGSRPLPDSELAILDEENGTGAVREKKGRGGLRGLDELAGRRDVDDLDAENGPAGRYELLPLDVSELPVFVRGWMEAARVPEPAPAVAAFMHQVNSGRLRELVRNPLMATILCQLHAADPTHPLPKGRYAAYQRFYELLCDRLYDPSSAGVNYQLQAQLRGYGAQASCAISNLPSRLLGALGQAAFVQQHEHVGGSAWEQIKTSVVPLRPDDMPVGRWDALTEQVLRRTGLVVVRAGDVVFVHQTLAEFLAARHAARDPRIGESELLRLSGKNGLRPTSYLTSYDRFLVAAWIAEDRCPLGLRELIVDLSGSYSSAAGIAELIRDGVDLGDEVRESVAGTLRRMANGRGLSKTMVAAEDLASVDVPSAVEVLSIVLKNPTISFLDRASLSRKIIEFDPLRAVDVFAELSMSRRLNIMYRDHASDYLTELDRARAASVIVEMVREREGDANELIVLIKKLFRLDMPVAVSMLTDVLDRRTWKEPHRSRLQTCLGEMESSLQRSYRSMVSDDEPRSSRPGI</sequence>
<proteinExistence type="predicted"/>
<accession>A0ABN3D3S4</accession>